<name>A0A0B7NHV8_9FUNG</name>
<reference evidence="1 2" key="1">
    <citation type="submission" date="2014-09" db="EMBL/GenBank/DDBJ databases">
        <authorList>
            <person name="Ellenberger Sabrina"/>
        </authorList>
    </citation>
    <scope>NUCLEOTIDE SEQUENCE [LARGE SCALE GENOMIC DNA]</scope>
    <source>
        <strain evidence="1 2">CBS 412.66</strain>
    </source>
</reference>
<dbReference type="EMBL" id="LN733769">
    <property type="protein sequence ID" value="CEP18171.1"/>
    <property type="molecule type" value="Genomic_DNA"/>
</dbReference>
<proteinExistence type="predicted"/>
<sequence>MELRLSLLQIIDEDQVMEYTYSSNIPPTVPLYVLMAQEKAVAPAALSVIKLELLRVWLTPTSILTRGKMADLPSNYSIALQKSQMQDQIRR</sequence>
<dbReference type="AlphaFoldDB" id="A0A0B7NHV8"/>
<dbReference type="Proteomes" id="UP000054107">
    <property type="component" value="Unassembled WGS sequence"/>
</dbReference>
<organism evidence="1 2">
    <name type="scientific">Parasitella parasitica</name>
    <dbReference type="NCBI Taxonomy" id="35722"/>
    <lineage>
        <taxon>Eukaryota</taxon>
        <taxon>Fungi</taxon>
        <taxon>Fungi incertae sedis</taxon>
        <taxon>Mucoromycota</taxon>
        <taxon>Mucoromycotina</taxon>
        <taxon>Mucoromycetes</taxon>
        <taxon>Mucorales</taxon>
        <taxon>Mucorineae</taxon>
        <taxon>Mucoraceae</taxon>
        <taxon>Parasitella</taxon>
    </lineage>
</organism>
<evidence type="ECO:0000313" key="2">
    <source>
        <dbReference type="Proteomes" id="UP000054107"/>
    </source>
</evidence>
<evidence type="ECO:0000313" key="1">
    <source>
        <dbReference type="EMBL" id="CEP18171.1"/>
    </source>
</evidence>
<gene>
    <name evidence="1" type="primary">PARPA_12473.1 scaffold 45109</name>
</gene>
<protein>
    <submittedName>
        <fullName evidence="1">Uncharacterized protein</fullName>
    </submittedName>
</protein>
<keyword evidence="2" id="KW-1185">Reference proteome</keyword>
<accession>A0A0B7NHV8</accession>